<dbReference type="PROSITE" id="PS50404">
    <property type="entry name" value="GST_NTER"/>
    <property type="match status" value="1"/>
</dbReference>
<dbReference type="Proteomes" id="UP000467700">
    <property type="component" value="Unassembled WGS sequence"/>
</dbReference>
<dbReference type="SUPFAM" id="SSF52833">
    <property type="entry name" value="Thioredoxin-like"/>
    <property type="match status" value="1"/>
</dbReference>
<dbReference type="Gene3D" id="1.20.1050.10">
    <property type="match status" value="1"/>
</dbReference>
<protein>
    <recommendedName>
        <fullName evidence="2">GST N-terminal domain-containing protein</fullName>
    </recommendedName>
</protein>
<comment type="similarity">
    <text evidence="1">Belongs to the GST superfamily.</text>
</comment>
<dbReference type="OrthoDB" id="4951845at2759"/>
<accession>A0A8S0VUM3</accession>
<evidence type="ECO:0000259" key="2">
    <source>
        <dbReference type="PROSITE" id="PS50404"/>
    </source>
</evidence>
<dbReference type="CDD" id="cd03038">
    <property type="entry name" value="GST_N_etherase_LigE"/>
    <property type="match status" value="1"/>
</dbReference>
<evidence type="ECO:0000313" key="3">
    <source>
        <dbReference type="EMBL" id="CAA7270519.1"/>
    </source>
</evidence>
<dbReference type="InterPro" id="IPR036249">
    <property type="entry name" value="Thioredoxin-like_sf"/>
</dbReference>
<name>A0A8S0VUM3_CYCAE</name>
<dbReference type="EMBL" id="CACVBS010000090">
    <property type="protein sequence ID" value="CAA7270519.1"/>
    <property type="molecule type" value="Genomic_DNA"/>
</dbReference>
<sequence length="252" mass="28848">MTIIFYDIPSTAPGSAWSPNTWKVRYCLNYKGIPYKTEWVEYPDIKKHCQERGIEPTFTGPGAPEGGLYTLPAIHDPSTGIYLADSQAIAEYLEKTYPDTPPVFPDNTAALQIGFARGFHRTALEALPEFIQPAILGRLNPASQEFFRRTREEDFGMKLEDVLPQGEKRIERWAKVKSDFGQVADWYDRNGGKDPFLLGEKLSWGDMVVAGFTVWLKIIWGEDSTEWKEIETWHNRRWKTLLGALEKYSAIH</sequence>
<dbReference type="SUPFAM" id="SSF47616">
    <property type="entry name" value="GST C-terminal domain-like"/>
    <property type="match status" value="1"/>
</dbReference>
<proteinExistence type="inferred from homology"/>
<gene>
    <name evidence="3" type="ORF">AAE3_LOCUS12566</name>
</gene>
<dbReference type="AlphaFoldDB" id="A0A8S0VUM3"/>
<organism evidence="3 4">
    <name type="scientific">Cyclocybe aegerita</name>
    <name type="common">Black poplar mushroom</name>
    <name type="synonym">Agrocybe aegerita</name>
    <dbReference type="NCBI Taxonomy" id="1973307"/>
    <lineage>
        <taxon>Eukaryota</taxon>
        <taxon>Fungi</taxon>
        <taxon>Dikarya</taxon>
        <taxon>Basidiomycota</taxon>
        <taxon>Agaricomycotina</taxon>
        <taxon>Agaricomycetes</taxon>
        <taxon>Agaricomycetidae</taxon>
        <taxon>Agaricales</taxon>
        <taxon>Agaricineae</taxon>
        <taxon>Bolbitiaceae</taxon>
        <taxon>Cyclocybe</taxon>
    </lineage>
</organism>
<dbReference type="Pfam" id="PF13409">
    <property type="entry name" value="GST_N_2"/>
    <property type="match status" value="1"/>
</dbReference>
<comment type="caution">
    <text evidence="3">The sequence shown here is derived from an EMBL/GenBank/DDBJ whole genome shotgun (WGS) entry which is preliminary data.</text>
</comment>
<dbReference type="PANTHER" id="PTHR44051">
    <property type="entry name" value="GLUTATHIONE S-TRANSFERASE-RELATED"/>
    <property type="match status" value="1"/>
</dbReference>
<reference evidence="3 4" key="1">
    <citation type="submission" date="2020-01" db="EMBL/GenBank/DDBJ databases">
        <authorList>
            <person name="Gupta K D."/>
        </authorList>
    </citation>
    <scope>NUCLEOTIDE SEQUENCE [LARGE SCALE GENOMIC DNA]</scope>
</reference>
<dbReference type="InterPro" id="IPR054416">
    <property type="entry name" value="GST_UstS-like_C"/>
</dbReference>
<keyword evidence="4" id="KW-1185">Reference proteome</keyword>
<evidence type="ECO:0000313" key="4">
    <source>
        <dbReference type="Proteomes" id="UP000467700"/>
    </source>
</evidence>
<dbReference type="PANTHER" id="PTHR44051:SF8">
    <property type="entry name" value="GLUTATHIONE S-TRANSFERASE GSTA"/>
    <property type="match status" value="1"/>
</dbReference>
<dbReference type="Pfam" id="PF22041">
    <property type="entry name" value="GST_C_7"/>
    <property type="match status" value="1"/>
</dbReference>
<dbReference type="InterPro" id="IPR036282">
    <property type="entry name" value="Glutathione-S-Trfase_C_sf"/>
</dbReference>
<dbReference type="InterPro" id="IPR004045">
    <property type="entry name" value="Glutathione_S-Trfase_N"/>
</dbReference>
<evidence type="ECO:0000256" key="1">
    <source>
        <dbReference type="ARBA" id="ARBA00007409"/>
    </source>
</evidence>
<dbReference type="Gene3D" id="3.40.30.10">
    <property type="entry name" value="Glutaredoxin"/>
    <property type="match status" value="1"/>
</dbReference>
<feature type="domain" description="GST N-terminal" evidence="2">
    <location>
        <begin position="8"/>
        <end position="101"/>
    </location>
</feature>